<name>A0ABP8XB36_9ACTN</name>
<dbReference type="RefSeq" id="WP_345521372.1">
    <property type="nucleotide sequence ID" value="NZ_BAABKM010000002.1"/>
</dbReference>
<dbReference type="EMBL" id="BAABKM010000002">
    <property type="protein sequence ID" value="GAA4704572.1"/>
    <property type="molecule type" value="Genomic_DNA"/>
</dbReference>
<protein>
    <submittedName>
        <fullName evidence="2">Uncharacterized protein</fullName>
    </submittedName>
</protein>
<comment type="caution">
    <text evidence="2">The sequence shown here is derived from an EMBL/GenBank/DDBJ whole genome shotgun (WGS) entry which is preliminary data.</text>
</comment>
<evidence type="ECO:0000313" key="2">
    <source>
        <dbReference type="EMBL" id="GAA4704572.1"/>
    </source>
</evidence>
<feature type="chain" id="PRO_5046769556" evidence="1">
    <location>
        <begin position="27"/>
        <end position="211"/>
    </location>
</feature>
<proteinExistence type="predicted"/>
<accession>A0ABP8XB36</accession>
<keyword evidence="1" id="KW-0732">Signal</keyword>
<evidence type="ECO:0000256" key="1">
    <source>
        <dbReference type="SAM" id="SignalP"/>
    </source>
</evidence>
<organism evidence="2 3">
    <name type="scientific">Nocardioides conyzicola</name>
    <dbReference type="NCBI Taxonomy" id="1651781"/>
    <lineage>
        <taxon>Bacteria</taxon>
        <taxon>Bacillati</taxon>
        <taxon>Actinomycetota</taxon>
        <taxon>Actinomycetes</taxon>
        <taxon>Propionibacteriales</taxon>
        <taxon>Nocardioidaceae</taxon>
        <taxon>Nocardioides</taxon>
    </lineage>
</organism>
<evidence type="ECO:0000313" key="3">
    <source>
        <dbReference type="Proteomes" id="UP001499974"/>
    </source>
</evidence>
<reference evidence="3" key="1">
    <citation type="journal article" date="2019" name="Int. J. Syst. Evol. Microbiol.">
        <title>The Global Catalogue of Microorganisms (GCM) 10K type strain sequencing project: providing services to taxonomists for standard genome sequencing and annotation.</title>
        <authorList>
            <consortium name="The Broad Institute Genomics Platform"/>
            <consortium name="The Broad Institute Genome Sequencing Center for Infectious Disease"/>
            <person name="Wu L."/>
            <person name="Ma J."/>
        </authorList>
    </citation>
    <scope>NUCLEOTIDE SEQUENCE [LARGE SCALE GENOMIC DNA]</scope>
    <source>
        <strain evidence="3">JCM 18531</strain>
    </source>
</reference>
<dbReference type="Proteomes" id="UP001499974">
    <property type="component" value="Unassembled WGS sequence"/>
</dbReference>
<feature type="signal peptide" evidence="1">
    <location>
        <begin position="1"/>
        <end position="26"/>
    </location>
</feature>
<gene>
    <name evidence="2" type="ORF">GCM10023349_22670</name>
</gene>
<sequence length="211" mass="23000">MARRITSVLATLTIALAVLAPGDASAQSPVATSSSARGSHSCSTKDAEDLRVKRWVTLDSHTYAITHADRVRLDPGASFDRTRSVSFVKKVSTKLEGGAEVHSEAGAFFAKASVTVKASVAHLRESTTTTTVSDTFHIPARSRAQRFVFYEGVDYFRMHWHRLQCRFPHGELRSGRLKTFTRATFSGVARCSHSRYRSGSEAYAATLAGGC</sequence>
<keyword evidence="3" id="KW-1185">Reference proteome</keyword>